<evidence type="ECO:0000313" key="1">
    <source>
        <dbReference type="EMBL" id="MBK1813877.1"/>
    </source>
</evidence>
<name>A0ABS1EWX3_9CLOT</name>
<comment type="caution">
    <text evidence="1">The sequence shown here is derived from an EMBL/GenBank/DDBJ whole genome shotgun (WGS) entry which is preliminary data.</text>
</comment>
<dbReference type="RefSeq" id="WP_200274449.1">
    <property type="nucleotide sequence ID" value="NZ_JAENHN010000071.1"/>
</dbReference>
<reference evidence="2" key="1">
    <citation type="submission" date="2021-01" db="EMBL/GenBank/DDBJ databases">
        <title>Genome public.</title>
        <authorList>
            <person name="Liu C."/>
            <person name="Sun Q."/>
        </authorList>
    </citation>
    <scope>NUCLEOTIDE SEQUENCE [LARGE SCALE GENOMIC DNA]</scope>
    <source>
        <strain evidence="2">YIM B02505</strain>
    </source>
</reference>
<dbReference type="EMBL" id="JAENHN010000071">
    <property type="protein sequence ID" value="MBK1813877.1"/>
    <property type="molecule type" value="Genomic_DNA"/>
</dbReference>
<evidence type="ECO:0000313" key="2">
    <source>
        <dbReference type="Proteomes" id="UP000596739"/>
    </source>
</evidence>
<protein>
    <submittedName>
        <fullName evidence="1">Uncharacterized protein</fullName>
    </submittedName>
</protein>
<gene>
    <name evidence="1" type="ORF">JHL18_25045</name>
</gene>
<accession>A0ABS1EWX3</accession>
<proteinExistence type="predicted"/>
<keyword evidence="2" id="KW-1185">Reference proteome</keyword>
<dbReference type="Proteomes" id="UP000596739">
    <property type="component" value="Unassembled WGS sequence"/>
</dbReference>
<organism evidence="1 2">
    <name type="scientific">Clostridium yunnanense</name>
    <dbReference type="NCBI Taxonomy" id="2800325"/>
    <lineage>
        <taxon>Bacteria</taxon>
        <taxon>Bacillati</taxon>
        <taxon>Bacillota</taxon>
        <taxon>Clostridia</taxon>
        <taxon>Eubacteriales</taxon>
        <taxon>Clostridiaceae</taxon>
        <taxon>Clostridium</taxon>
    </lineage>
</organism>
<sequence>MARRKKGKDFVIDPDDHGYEEEIEENGFIDFDDNQPIRPNEVLVSSFNFFDNTSENANSANTDNNLSDPIVKPQINELHKNKDSTASTNNFKESLTDIRTTKQFTNGVTPPVDGELFTIKRTYTLRKSTVKMLNHIKALDDDINVYMNTLVDAAIRHYYEHILNKLNNA</sequence>